<feature type="binding site" evidence="4">
    <location>
        <position position="137"/>
    </location>
    <ligand>
        <name>Zn(2+)</name>
        <dbReference type="ChEBI" id="CHEBI:29105"/>
    </ligand>
</feature>
<dbReference type="EMBL" id="JALHAT010000018">
    <property type="protein sequence ID" value="MCJ1961309.1"/>
    <property type="molecule type" value="Genomic_DNA"/>
</dbReference>
<dbReference type="Gene3D" id="3.30.1600.10">
    <property type="entry name" value="SIR2/SIRT2 'Small Domain"/>
    <property type="match status" value="1"/>
</dbReference>
<dbReference type="Gene3D" id="3.40.50.1220">
    <property type="entry name" value="TPP-binding domain"/>
    <property type="match status" value="1"/>
</dbReference>
<keyword evidence="4" id="KW-0479">Metal-binding</keyword>
<dbReference type="Proteomes" id="UP001162802">
    <property type="component" value="Unassembled WGS sequence"/>
</dbReference>
<dbReference type="InterPro" id="IPR029035">
    <property type="entry name" value="DHS-like_NAD/FAD-binding_dom"/>
</dbReference>
<name>A0ABT0ADR3_9SPHN</name>
<keyword evidence="3" id="KW-0520">NAD</keyword>
<keyword evidence="4" id="KW-0862">Zinc</keyword>
<dbReference type="InterPro" id="IPR026591">
    <property type="entry name" value="Sirtuin_cat_small_dom_sf"/>
</dbReference>
<feature type="binding site" evidence="4">
    <location>
        <position position="140"/>
    </location>
    <ligand>
        <name>Zn(2+)</name>
        <dbReference type="ChEBI" id="CHEBI:29105"/>
    </ligand>
</feature>
<evidence type="ECO:0000256" key="4">
    <source>
        <dbReference type="PROSITE-ProRule" id="PRU00236"/>
    </source>
</evidence>
<comment type="caution">
    <text evidence="6">The sequence shown here is derived from an EMBL/GenBank/DDBJ whole genome shotgun (WGS) entry which is preliminary data.</text>
</comment>
<dbReference type="PANTHER" id="PTHR11085:SF4">
    <property type="entry name" value="NAD-DEPENDENT PROTEIN DEACYLASE"/>
    <property type="match status" value="1"/>
</dbReference>
<feature type="active site" description="Proton acceptor" evidence="4">
    <location>
        <position position="110"/>
    </location>
</feature>
<evidence type="ECO:0000313" key="6">
    <source>
        <dbReference type="EMBL" id="MCJ1961309.1"/>
    </source>
</evidence>
<dbReference type="PROSITE" id="PS50305">
    <property type="entry name" value="SIRTUIN"/>
    <property type="match status" value="1"/>
</dbReference>
<reference evidence="6" key="1">
    <citation type="submission" date="2022-03" db="EMBL/GenBank/DDBJ databases">
        <title>Identification of a novel bacterium isolated from mangrove sediments.</title>
        <authorList>
            <person name="Pan X."/>
        </authorList>
    </citation>
    <scope>NUCLEOTIDE SEQUENCE</scope>
    <source>
        <strain evidence="6">B2637</strain>
    </source>
</reference>
<dbReference type="PANTHER" id="PTHR11085">
    <property type="entry name" value="NAD-DEPENDENT PROTEIN DEACYLASE SIRTUIN-5, MITOCHONDRIAL-RELATED"/>
    <property type="match status" value="1"/>
</dbReference>
<feature type="domain" description="Deacetylase sirtuin-type" evidence="5">
    <location>
        <begin position="1"/>
        <end position="233"/>
    </location>
</feature>
<keyword evidence="2" id="KW-0808">Transferase</keyword>
<evidence type="ECO:0000259" key="5">
    <source>
        <dbReference type="PROSITE" id="PS50305"/>
    </source>
</evidence>
<sequence>MTDLVILTGAGISAESGLATFRGEGGLWEDVDLHALCSAEGLAAQPYKVHAFYDARRAQLREVAPNPAHAALAQLQKRWTREARGTFTLATMNGDDLHERAGSRNVLHLHGTLFAALCAECGNRVGWEGELPVREDCPACDAPALRPDVVLFGETPRHRQALEALAARADIFIAIGTSASVHPAARLIGLARANGAVTIEVNPAPTGTADILHVLEGPASEEVPRLVRDLLAGAHAVPF</sequence>
<feature type="binding site" evidence="4">
    <location>
        <position position="118"/>
    </location>
    <ligand>
        <name>Zn(2+)</name>
        <dbReference type="ChEBI" id="CHEBI:29105"/>
    </ligand>
</feature>
<keyword evidence="7" id="KW-1185">Reference proteome</keyword>
<evidence type="ECO:0000313" key="7">
    <source>
        <dbReference type="Proteomes" id="UP001162802"/>
    </source>
</evidence>
<dbReference type="EC" id="2.3.1.286" evidence="1"/>
<organism evidence="6 7">
    <name type="scientific">Novosphingobium mangrovi</name>
    <name type="common">ex Hu et al. 2023</name>
    <dbReference type="NCBI Taxonomy" id="2930094"/>
    <lineage>
        <taxon>Bacteria</taxon>
        <taxon>Pseudomonadati</taxon>
        <taxon>Pseudomonadota</taxon>
        <taxon>Alphaproteobacteria</taxon>
        <taxon>Sphingomonadales</taxon>
        <taxon>Sphingomonadaceae</taxon>
        <taxon>Novosphingobium</taxon>
    </lineage>
</organism>
<dbReference type="InterPro" id="IPR050134">
    <property type="entry name" value="NAD-dep_sirtuin_deacylases"/>
</dbReference>
<dbReference type="InterPro" id="IPR026590">
    <property type="entry name" value="Ssirtuin_cat_dom"/>
</dbReference>
<evidence type="ECO:0000256" key="2">
    <source>
        <dbReference type="ARBA" id="ARBA00022679"/>
    </source>
</evidence>
<dbReference type="SUPFAM" id="SSF52467">
    <property type="entry name" value="DHS-like NAD/FAD-binding domain"/>
    <property type="match status" value="1"/>
</dbReference>
<evidence type="ECO:0000256" key="3">
    <source>
        <dbReference type="ARBA" id="ARBA00023027"/>
    </source>
</evidence>
<evidence type="ECO:0000256" key="1">
    <source>
        <dbReference type="ARBA" id="ARBA00012928"/>
    </source>
</evidence>
<protein>
    <recommendedName>
        <fullName evidence="1">protein acetyllysine N-acetyltransferase</fullName>
        <ecNumber evidence="1">2.3.1.286</ecNumber>
    </recommendedName>
</protein>
<accession>A0ABT0ADR3</accession>
<proteinExistence type="predicted"/>
<dbReference type="RefSeq" id="WP_243800261.1">
    <property type="nucleotide sequence ID" value="NZ_JALHAT010000018.1"/>
</dbReference>
<dbReference type="Pfam" id="PF02146">
    <property type="entry name" value="SIR2"/>
    <property type="match status" value="1"/>
</dbReference>
<feature type="binding site" evidence="4">
    <location>
        <position position="121"/>
    </location>
    <ligand>
        <name>Zn(2+)</name>
        <dbReference type="ChEBI" id="CHEBI:29105"/>
    </ligand>
</feature>
<gene>
    <name evidence="6" type="ORF">MTR65_11500</name>
</gene>
<dbReference type="InterPro" id="IPR003000">
    <property type="entry name" value="Sirtuin"/>
</dbReference>